<name>A0A068T9C0_NEOGA</name>
<dbReference type="GO" id="GO:0016853">
    <property type="term" value="F:isomerase activity"/>
    <property type="evidence" value="ECO:0007669"/>
    <property type="project" value="InterPro"/>
</dbReference>
<accession>A0A068T9C0</accession>
<protein>
    <submittedName>
        <fullName evidence="1">Aldose 1-epimerase</fullName>
    </submittedName>
</protein>
<dbReference type="EMBL" id="HG938355">
    <property type="protein sequence ID" value="CDN54631.1"/>
    <property type="molecule type" value="Genomic_DNA"/>
</dbReference>
<dbReference type="PATRIC" id="fig|1028801.3.peg.2332"/>
<sequence length="296" mass="33056">MTDASIYTLKADRCELVVDAAHGASLTSFRWRKPDGDWFEILHACPPAQVALTGGSFIMAPFANRLDAGRFLNADGPVEVPLNRPEQNMALHGFSRDRAWQVIEVTENTLTLADDFTHEAIPFAYRLVQHISIGADGAELSLTLTNTANRTLPYGMGFHPWFRKEDETWLNFDAEIGFGRDQRGLPTEPVPANRGLDFAHGLDTSKMPWFDGHFSEWAPRQAIVEWRRAGVSMTLSATGALTNLHVYVPDDRPILCVEPVSHVPDVHSRRELARYGDLEWLAPGETITGSMVLRFS</sequence>
<evidence type="ECO:0000313" key="2">
    <source>
        <dbReference type="Proteomes" id="UP000028186"/>
    </source>
</evidence>
<reference evidence="2" key="1">
    <citation type="journal article" date="2014" name="BMC Genomics">
        <title>Genome sequencing of two Neorhizobium galegae strains reveals a noeT gene responsible for the unusual acetylation of the nodulation factors.</title>
        <authorList>
            <person name="Osterman J."/>
            <person name="Marsh J."/>
            <person name="Laine P.K."/>
            <person name="Zeng Z."/>
            <person name="Alatalo E."/>
            <person name="Sullivan J.T."/>
            <person name="Young J.P."/>
            <person name="Thomas-Oates J."/>
            <person name="Paulin L."/>
            <person name="Lindstrom K."/>
        </authorList>
    </citation>
    <scope>NUCLEOTIDE SEQUENCE [LARGE SCALE GENOMIC DNA]</scope>
    <source>
        <strain evidence="2">HAMBI 1141</strain>
    </source>
</reference>
<dbReference type="HOGENOM" id="CLU_052486_0_0_5"/>
<dbReference type="GO" id="GO:0030246">
    <property type="term" value="F:carbohydrate binding"/>
    <property type="evidence" value="ECO:0007669"/>
    <property type="project" value="InterPro"/>
</dbReference>
<dbReference type="InterPro" id="IPR011013">
    <property type="entry name" value="Gal_mutarotase_sf_dom"/>
</dbReference>
<organism evidence="1 2">
    <name type="scientific">Neorhizobium galegae bv. officinalis bv. officinalis str. HAMBI 1141</name>
    <dbReference type="NCBI Taxonomy" id="1028801"/>
    <lineage>
        <taxon>Bacteria</taxon>
        <taxon>Pseudomonadati</taxon>
        <taxon>Pseudomonadota</taxon>
        <taxon>Alphaproteobacteria</taxon>
        <taxon>Hyphomicrobiales</taxon>
        <taxon>Rhizobiaceae</taxon>
        <taxon>Rhizobium/Agrobacterium group</taxon>
        <taxon>Neorhizobium</taxon>
    </lineage>
</organism>
<dbReference type="eggNOG" id="COG2017">
    <property type="taxonomic scope" value="Bacteria"/>
</dbReference>
<evidence type="ECO:0000313" key="1">
    <source>
        <dbReference type="EMBL" id="CDN54631.1"/>
    </source>
</evidence>
<dbReference type="RefSeq" id="WP_038543881.1">
    <property type="nucleotide sequence ID" value="NZ_HG938355.1"/>
</dbReference>
<dbReference type="GO" id="GO:0005975">
    <property type="term" value="P:carbohydrate metabolic process"/>
    <property type="evidence" value="ECO:0007669"/>
    <property type="project" value="InterPro"/>
</dbReference>
<dbReference type="SUPFAM" id="SSF74650">
    <property type="entry name" value="Galactose mutarotase-like"/>
    <property type="match status" value="1"/>
</dbReference>
<dbReference type="AlphaFoldDB" id="A0A068T9C0"/>
<gene>
    <name evidence="1" type="ORF">RG1141_CH22920</name>
</gene>
<dbReference type="Pfam" id="PF01263">
    <property type="entry name" value="Aldose_epim"/>
    <property type="match status" value="1"/>
</dbReference>
<dbReference type="Proteomes" id="UP000028186">
    <property type="component" value="Chromosome I"/>
</dbReference>
<dbReference type="KEGG" id="ngl:RG1141_CH22920"/>
<proteinExistence type="predicted"/>
<dbReference type="InterPro" id="IPR014718">
    <property type="entry name" value="GH-type_carb-bd"/>
</dbReference>
<dbReference type="Gene3D" id="2.70.98.10">
    <property type="match status" value="1"/>
</dbReference>
<dbReference type="InterPro" id="IPR008183">
    <property type="entry name" value="Aldose_1/G6P_1-epimerase"/>
</dbReference>